<dbReference type="AlphaFoldDB" id="A0A7Z7INM0"/>
<keyword evidence="3" id="KW-1185">Reference proteome</keyword>
<reference evidence="2 3" key="1">
    <citation type="submission" date="2017-10" db="EMBL/GenBank/DDBJ databases">
        <authorList>
            <consortium name="Urmite Genomes"/>
        </authorList>
    </citation>
    <scope>NUCLEOTIDE SEQUENCE [LARGE SCALE GENOMIC DNA]</scope>
    <source>
        <strain evidence="2 3">FB-527</strain>
    </source>
</reference>
<protein>
    <submittedName>
        <fullName evidence="2">Uncharacterized protein</fullName>
    </submittedName>
</protein>
<evidence type="ECO:0000256" key="1">
    <source>
        <dbReference type="SAM" id="MobiDB-lite"/>
    </source>
</evidence>
<sequence length="77" mass="7591">MAMGMQLRQRTSQRVQVRAVTMASSDHGAGAGVGDGGSQHGVGGQLKEGVGGTGGQESGHTVGEAHGVAQVLGPVVR</sequence>
<accession>A0A7Z7INM0</accession>
<dbReference type="EMBL" id="OCTY01000002">
    <property type="protein sequence ID" value="SOJ55749.1"/>
    <property type="molecule type" value="Genomic_DNA"/>
</dbReference>
<evidence type="ECO:0000313" key="3">
    <source>
        <dbReference type="Proteomes" id="UP000554965"/>
    </source>
</evidence>
<dbReference type="Proteomes" id="UP000554965">
    <property type="component" value="Unassembled WGS sequence"/>
</dbReference>
<proteinExistence type="predicted"/>
<feature type="compositionally biased region" description="Gly residues" evidence="1">
    <location>
        <begin position="29"/>
        <end position="57"/>
    </location>
</feature>
<gene>
    <name evidence="2" type="ORF">MSIMFB_03229</name>
</gene>
<feature type="region of interest" description="Disordered" evidence="1">
    <location>
        <begin position="1"/>
        <end position="77"/>
    </location>
</feature>
<name>A0A7Z7INM0_9MYCO</name>
<evidence type="ECO:0000313" key="2">
    <source>
        <dbReference type="EMBL" id="SOJ55749.1"/>
    </source>
</evidence>
<organism evidence="2 3">
    <name type="scientific">Mycobacterium simulans</name>
    <dbReference type="NCBI Taxonomy" id="627089"/>
    <lineage>
        <taxon>Bacteria</taxon>
        <taxon>Bacillati</taxon>
        <taxon>Actinomycetota</taxon>
        <taxon>Actinomycetes</taxon>
        <taxon>Mycobacteriales</taxon>
        <taxon>Mycobacteriaceae</taxon>
        <taxon>Mycobacterium</taxon>
    </lineage>
</organism>
<comment type="caution">
    <text evidence="2">The sequence shown here is derived from an EMBL/GenBank/DDBJ whole genome shotgun (WGS) entry which is preliminary data.</text>
</comment>